<dbReference type="OrthoDB" id="9984371at2759"/>
<name>A0A814FR36_ADIRI</name>
<dbReference type="GO" id="GO:0071949">
    <property type="term" value="F:FAD binding"/>
    <property type="evidence" value="ECO:0007669"/>
    <property type="project" value="InterPro"/>
</dbReference>
<dbReference type="AlphaFoldDB" id="A0A814FR36"/>
<dbReference type="HAMAP" id="MF_00845">
    <property type="entry name" value="TetX_monooxygenase"/>
    <property type="match status" value="1"/>
</dbReference>
<sequence>MLKNKIDRVTIIGAGPGGLTLARILQLKGIEVKIYEREASIDVRSQGGTLDLHAESGQYALRLAELYDKFQALCRPEGEDTIILDKTGTVHYEEVDAGHDLNRPEIDRQDLRQILLDSLKPDTIAQGHVLRSIESLGNGQHKLIFDNGVTDIVDLVVGADGAWSRVRSLVSNAKPEYCGVSMVEVQFSDVDNRHPEISKLVGRGTLSALSDNKGLIAQRSGYNRIRVYITLRVSENWIVESKIPFDQPEQARARLLDLFSDWNSSLLNFIHSCDDSFVPRRLYALPVGHRWDSKPGVTLLGDAAHLMSPFAGEGVNLAMFDAADLALAIINADDLEQSIKDYEEKMCTRAAQSADESARNLDVFIGPGNTGQIVAEFFKKLMVSMAAKEN</sequence>
<accession>A0A814FR36</accession>
<dbReference type="EMBL" id="CAJNOR010000713">
    <property type="protein sequence ID" value="CAF0989019.1"/>
    <property type="molecule type" value="Genomic_DNA"/>
</dbReference>
<keyword evidence="3" id="KW-0560">Oxidoreductase</keyword>
<dbReference type="Pfam" id="PF01494">
    <property type="entry name" value="FAD_binding_3"/>
    <property type="match status" value="1"/>
</dbReference>
<dbReference type="Gene3D" id="3.50.50.60">
    <property type="entry name" value="FAD/NAD(P)-binding domain"/>
    <property type="match status" value="1"/>
</dbReference>
<organism evidence="6 8">
    <name type="scientific">Adineta ricciae</name>
    <name type="common">Rotifer</name>
    <dbReference type="NCBI Taxonomy" id="249248"/>
    <lineage>
        <taxon>Eukaryota</taxon>
        <taxon>Metazoa</taxon>
        <taxon>Spiralia</taxon>
        <taxon>Gnathifera</taxon>
        <taxon>Rotifera</taxon>
        <taxon>Eurotatoria</taxon>
        <taxon>Bdelloidea</taxon>
        <taxon>Adinetida</taxon>
        <taxon>Adinetidae</taxon>
        <taxon>Adineta</taxon>
    </lineage>
</organism>
<protein>
    <recommendedName>
        <fullName evidence="5">FAD-binding domain-containing protein</fullName>
    </recommendedName>
</protein>
<keyword evidence="8" id="KW-1185">Reference proteome</keyword>
<dbReference type="GO" id="GO:0046677">
    <property type="term" value="P:response to antibiotic"/>
    <property type="evidence" value="ECO:0007669"/>
    <property type="project" value="InterPro"/>
</dbReference>
<dbReference type="Proteomes" id="UP000663828">
    <property type="component" value="Unassembled WGS sequence"/>
</dbReference>
<keyword evidence="2" id="KW-0274">FAD</keyword>
<proteinExistence type="inferred from homology"/>
<dbReference type="InterPro" id="IPR002938">
    <property type="entry name" value="FAD-bd"/>
</dbReference>
<dbReference type="EMBL" id="CAJNOJ010000262">
    <property type="protein sequence ID" value="CAF1349354.1"/>
    <property type="molecule type" value="Genomic_DNA"/>
</dbReference>
<evidence type="ECO:0000259" key="5">
    <source>
        <dbReference type="Pfam" id="PF01494"/>
    </source>
</evidence>
<evidence type="ECO:0000313" key="8">
    <source>
        <dbReference type="Proteomes" id="UP000663828"/>
    </source>
</evidence>
<reference evidence="6" key="1">
    <citation type="submission" date="2021-02" db="EMBL/GenBank/DDBJ databases">
        <authorList>
            <person name="Nowell W R."/>
        </authorList>
    </citation>
    <scope>NUCLEOTIDE SEQUENCE</scope>
</reference>
<dbReference type="Proteomes" id="UP000663852">
    <property type="component" value="Unassembled WGS sequence"/>
</dbReference>
<dbReference type="PANTHER" id="PTHR46972:SF1">
    <property type="entry name" value="FAD DEPENDENT OXIDOREDUCTASE DOMAIN-CONTAINING PROTEIN"/>
    <property type="match status" value="1"/>
</dbReference>
<evidence type="ECO:0000256" key="2">
    <source>
        <dbReference type="ARBA" id="ARBA00022827"/>
    </source>
</evidence>
<feature type="domain" description="FAD-binding" evidence="5">
    <location>
        <begin position="9"/>
        <end position="353"/>
    </location>
</feature>
<dbReference type="PRINTS" id="PR00420">
    <property type="entry name" value="RNGMNOXGNASE"/>
</dbReference>
<dbReference type="PANTHER" id="PTHR46972">
    <property type="entry name" value="MONOOXYGENASE ASQM-RELATED"/>
    <property type="match status" value="1"/>
</dbReference>
<evidence type="ECO:0000256" key="3">
    <source>
        <dbReference type="ARBA" id="ARBA00023002"/>
    </source>
</evidence>
<dbReference type="GO" id="GO:0004497">
    <property type="term" value="F:monooxygenase activity"/>
    <property type="evidence" value="ECO:0007669"/>
    <property type="project" value="UniProtKB-KW"/>
</dbReference>
<evidence type="ECO:0000313" key="7">
    <source>
        <dbReference type="EMBL" id="CAF1349354.1"/>
    </source>
</evidence>
<keyword evidence="1" id="KW-0285">Flavoprotein</keyword>
<gene>
    <name evidence="7" type="ORF">EDS130_LOCUS33187</name>
    <name evidence="6" type="ORF">XAT740_LOCUS12595</name>
</gene>
<evidence type="ECO:0000256" key="4">
    <source>
        <dbReference type="ARBA" id="ARBA00023033"/>
    </source>
</evidence>
<dbReference type="InterPro" id="IPR036188">
    <property type="entry name" value="FAD/NAD-bd_sf"/>
</dbReference>
<dbReference type="InterPro" id="IPR043683">
    <property type="entry name" value="TetX_monooxygenase"/>
</dbReference>
<dbReference type="SUPFAM" id="SSF51905">
    <property type="entry name" value="FAD/NAD(P)-binding domain"/>
    <property type="match status" value="1"/>
</dbReference>
<comment type="caution">
    <text evidence="6">The sequence shown here is derived from an EMBL/GenBank/DDBJ whole genome shotgun (WGS) entry which is preliminary data.</text>
</comment>
<evidence type="ECO:0000313" key="6">
    <source>
        <dbReference type="EMBL" id="CAF0989019.1"/>
    </source>
</evidence>
<keyword evidence="4" id="KW-0503">Monooxygenase</keyword>
<evidence type="ECO:0000256" key="1">
    <source>
        <dbReference type="ARBA" id="ARBA00022630"/>
    </source>
</evidence>